<feature type="coiled-coil region" evidence="1">
    <location>
        <begin position="33"/>
        <end position="60"/>
    </location>
</feature>
<comment type="caution">
    <text evidence="2">The sequence shown here is derived from an EMBL/GenBank/DDBJ whole genome shotgun (WGS) entry which is preliminary data.</text>
</comment>
<keyword evidence="1" id="KW-0175">Coiled coil</keyword>
<dbReference type="Proteomes" id="UP001224845">
    <property type="component" value="Unassembled WGS sequence"/>
</dbReference>
<accession>A0AAW8E7J7</accession>
<gene>
    <name evidence="2" type="ORF">J2W39_000048</name>
</gene>
<sequence length="434" mass="48344">MLHRYRHSIYALTDKLHALQAKPEDLTLLLDLQKALLTRIKRTDARIAELKAKRKALVQLKKSGQSKERSKVTKAAIAITDEAISDAQQLLFLWRCFGDGIAFIYVNKQALKHMLYNTHDYEVKPSPGAILGKIGLRKEWSILEALIKKGIPAVLSDLTNTIRHGDICVLIGPDPIPVEVKTSKNSNARVDRQIASLTALNKFFRTDAATNFRGLDHVVRLEIPMPEGNHADAMNECIERSRETGFAALSPEQGLTYVCVDSEGAVSQLGPYMKPKTILTILNEMKTGASWMPYFPFVLSIRRRENLFAFMNGDITLMILIETQAVVDAFAAKGLAATFVEHPQVSLVVTRPGAVRGQDPTSGISTGYFARLFYDFETLQSFVDTELAHITYMETPSADLAERFGAAHATPENPTPVEWLEFRPMVWPDSQSGS</sequence>
<evidence type="ECO:0000313" key="3">
    <source>
        <dbReference type="Proteomes" id="UP001224845"/>
    </source>
</evidence>
<organism evidence="2 3">
    <name type="scientific">Variovorax paradoxus</name>
    <dbReference type="NCBI Taxonomy" id="34073"/>
    <lineage>
        <taxon>Bacteria</taxon>
        <taxon>Pseudomonadati</taxon>
        <taxon>Pseudomonadota</taxon>
        <taxon>Betaproteobacteria</taxon>
        <taxon>Burkholderiales</taxon>
        <taxon>Comamonadaceae</taxon>
        <taxon>Variovorax</taxon>
    </lineage>
</organism>
<dbReference type="AlphaFoldDB" id="A0AAW8E7J7"/>
<proteinExistence type="predicted"/>
<dbReference type="RefSeq" id="WP_307591396.1">
    <property type="nucleotide sequence ID" value="NZ_JAUSRV010000001.1"/>
</dbReference>
<protein>
    <submittedName>
        <fullName evidence="2">Uncharacterized protein</fullName>
    </submittedName>
</protein>
<evidence type="ECO:0000256" key="1">
    <source>
        <dbReference type="SAM" id="Coils"/>
    </source>
</evidence>
<name>A0AAW8E7J7_VARPD</name>
<dbReference type="EMBL" id="JAUSRV010000001">
    <property type="protein sequence ID" value="MDP9968825.1"/>
    <property type="molecule type" value="Genomic_DNA"/>
</dbReference>
<reference evidence="2" key="1">
    <citation type="submission" date="2023-07" db="EMBL/GenBank/DDBJ databases">
        <title>Sorghum-associated microbial communities from plants grown in Nebraska, USA.</title>
        <authorList>
            <person name="Schachtman D."/>
        </authorList>
    </citation>
    <scope>NUCLEOTIDE SEQUENCE</scope>
    <source>
        <strain evidence="2">DS3315</strain>
    </source>
</reference>
<evidence type="ECO:0000313" key="2">
    <source>
        <dbReference type="EMBL" id="MDP9968825.1"/>
    </source>
</evidence>